<dbReference type="Gene3D" id="3.90.1720.10">
    <property type="entry name" value="endopeptidase domain like (from Nostoc punctiforme)"/>
    <property type="match status" value="1"/>
</dbReference>
<evidence type="ECO:0000313" key="2">
    <source>
        <dbReference type="EMBL" id="CYV32738.1"/>
    </source>
</evidence>
<organism evidence="2 3">
    <name type="scientific">Streptococcus suis</name>
    <dbReference type="NCBI Taxonomy" id="1307"/>
    <lineage>
        <taxon>Bacteria</taxon>
        <taxon>Bacillati</taxon>
        <taxon>Bacillota</taxon>
        <taxon>Bacilli</taxon>
        <taxon>Lactobacillales</taxon>
        <taxon>Streptococcaceae</taxon>
        <taxon>Streptococcus</taxon>
    </lineage>
</organism>
<keyword evidence="2" id="KW-0378">Hydrolase</keyword>
<dbReference type="GO" id="GO:0016787">
    <property type="term" value="F:hydrolase activity"/>
    <property type="evidence" value="ECO:0007669"/>
    <property type="project" value="UniProtKB-KW"/>
</dbReference>
<dbReference type="SUPFAM" id="SSF54001">
    <property type="entry name" value="Cysteine proteinases"/>
    <property type="match status" value="1"/>
</dbReference>
<reference evidence="2 3" key="1">
    <citation type="submission" date="2016-02" db="EMBL/GenBank/DDBJ databases">
        <authorList>
            <consortium name="Pathogen Informatics"/>
        </authorList>
    </citation>
    <scope>NUCLEOTIDE SEQUENCE [LARGE SCALE GENOMIC DNA]</scope>
    <source>
        <strain evidence="2 3">LSS69</strain>
    </source>
</reference>
<sequence length="224" mass="25028">MKKKYINVALLFSIVSVNLTLAPAVLAEAAESAPESELIITETDAFTPEEIAEWEKEAPKPVEPDPKNYERASYGAWSWRPGLVAVTDARFSGVINHGHAGITGAHPYYGKIIEANKETGVRAHNGEWKVEAGKNVWELTVTTTTVAEDKAAAERAAGQIGKPYNSNFYDVWRRDKYYCSQLVWASFRDTAGNKADISLNDWGAAIHPFELRDHPNTKLIYRRY</sequence>
<dbReference type="Pfam" id="PF05708">
    <property type="entry name" value="Peptidase_C92"/>
    <property type="match status" value="1"/>
</dbReference>
<dbReference type="InterPro" id="IPR024453">
    <property type="entry name" value="Peptidase_C92"/>
</dbReference>
<dbReference type="RefSeq" id="WP_024398513.1">
    <property type="nucleotide sequence ID" value="NZ_CEHX01000075.1"/>
</dbReference>
<feature type="signal peptide" evidence="1">
    <location>
        <begin position="1"/>
        <end position="27"/>
    </location>
</feature>
<name>A0A0Z8IBX1_STRSU</name>
<dbReference type="Proteomes" id="UP000071533">
    <property type="component" value="Unassembled WGS sequence"/>
</dbReference>
<gene>
    <name evidence="2" type="ORF">ERS132431_00744</name>
</gene>
<dbReference type="AlphaFoldDB" id="A0A0Z8IBX1"/>
<proteinExistence type="predicted"/>
<evidence type="ECO:0000256" key="1">
    <source>
        <dbReference type="SAM" id="SignalP"/>
    </source>
</evidence>
<keyword evidence="1" id="KW-0732">Signal</keyword>
<feature type="chain" id="PRO_5038763198" evidence="1">
    <location>
        <begin position="28"/>
        <end position="224"/>
    </location>
</feature>
<dbReference type="EMBL" id="FIHS01000007">
    <property type="protein sequence ID" value="CYV32738.1"/>
    <property type="molecule type" value="Genomic_DNA"/>
</dbReference>
<accession>A0A0Z8IBX1</accession>
<evidence type="ECO:0000313" key="3">
    <source>
        <dbReference type="Proteomes" id="UP000071533"/>
    </source>
</evidence>
<protein>
    <submittedName>
        <fullName evidence="2">Uncharacterized distant relative of cell wall-associated hydrolases</fullName>
    </submittedName>
</protein>
<dbReference type="InterPro" id="IPR038765">
    <property type="entry name" value="Papain-like_cys_pep_sf"/>
</dbReference>